<keyword evidence="2" id="KW-1185">Reference proteome</keyword>
<dbReference type="RefSeq" id="XP_049178151.1">
    <property type="nucleotide sequence ID" value="XM_049326287.1"/>
</dbReference>
<dbReference type="Proteomes" id="UP001202479">
    <property type="component" value="Unassembled WGS sequence"/>
</dbReference>
<dbReference type="AlphaFoldDB" id="A0AAI9STH9"/>
<reference evidence="1" key="1">
    <citation type="journal article" date="2022" name="DNA Res.">
        <title>Genome analysis of five recently described species of the CUG-Ser clade uncovers Candida theae as a new hybrid lineage with pathogenic potential in the Candida parapsilosis species complex.</title>
        <authorList>
            <person name="Mixao V."/>
            <person name="Del Olmo V."/>
            <person name="Hegedusova E."/>
            <person name="Saus E."/>
            <person name="Pryszcz L."/>
            <person name="Cillingova A."/>
            <person name="Nosek J."/>
            <person name="Gabaldon T."/>
        </authorList>
    </citation>
    <scope>NUCLEOTIDE SEQUENCE</scope>
    <source>
        <strain evidence="1">CBS 10844</strain>
    </source>
</reference>
<dbReference type="GeneID" id="73382423"/>
<evidence type="ECO:0000313" key="1">
    <source>
        <dbReference type="EMBL" id="KAI3402402.2"/>
    </source>
</evidence>
<proteinExistence type="predicted"/>
<comment type="caution">
    <text evidence="1">The sequence shown here is derived from an EMBL/GenBank/DDBJ whole genome shotgun (WGS) entry which is preliminary data.</text>
</comment>
<name>A0AAI9STH9_9ASCO</name>
<organism evidence="1 2">
    <name type="scientific">Candida oxycetoniae</name>
    <dbReference type="NCBI Taxonomy" id="497107"/>
    <lineage>
        <taxon>Eukaryota</taxon>
        <taxon>Fungi</taxon>
        <taxon>Dikarya</taxon>
        <taxon>Ascomycota</taxon>
        <taxon>Saccharomycotina</taxon>
        <taxon>Pichiomycetes</taxon>
        <taxon>Debaryomycetaceae</taxon>
        <taxon>Candida/Lodderomyces clade</taxon>
        <taxon>Candida</taxon>
    </lineage>
</organism>
<evidence type="ECO:0000313" key="2">
    <source>
        <dbReference type="Proteomes" id="UP001202479"/>
    </source>
</evidence>
<sequence>MSSIPRFPFPVAKTYWPYAVGANWSYFVGLRAHKCCKDSGLWIQDSGLRTSDSGLWTSDSGLWTQDSLPGPLSPMNPTIYLDRVTNS</sequence>
<protein>
    <submittedName>
        <fullName evidence="1">Uncharacterized protein</fullName>
    </submittedName>
</protein>
<accession>A0AAI9STH9</accession>
<gene>
    <name evidence="1" type="ORF">KGF56_004810</name>
</gene>
<dbReference type="EMBL" id="JAHUZD010000149">
    <property type="protein sequence ID" value="KAI3402402.2"/>
    <property type="molecule type" value="Genomic_DNA"/>
</dbReference>